<dbReference type="Proteomes" id="UP000827976">
    <property type="component" value="Chromosome 16"/>
</dbReference>
<dbReference type="EMBL" id="CM037026">
    <property type="protein sequence ID" value="KAH7659680.1"/>
    <property type="molecule type" value="Genomic_DNA"/>
</dbReference>
<name>A0ACB7UHE9_DIOAL</name>
<accession>A0ACB7UHE9</accession>
<evidence type="ECO:0000313" key="1">
    <source>
        <dbReference type="EMBL" id="KAH7659680.1"/>
    </source>
</evidence>
<gene>
    <name evidence="1" type="ORF">IHE45_16G046400</name>
</gene>
<organism evidence="1 2">
    <name type="scientific">Dioscorea alata</name>
    <name type="common">Purple yam</name>
    <dbReference type="NCBI Taxonomy" id="55571"/>
    <lineage>
        <taxon>Eukaryota</taxon>
        <taxon>Viridiplantae</taxon>
        <taxon>Streptophyta</taxon>
        <taxon>Embryophyta</taxon>
        <taxon>Tracheophyta</taxon>
        <taxon>Spermatophyta</taxon>
        <taxon>Magnoliopsida</taxon>
        <taxon>Liliopsida</taxon>
        <taxon>Dioscoreales</taxon>
        <taxon>Dioscoreaceae</taxon>
        <taxon>Dioscorea</taxon>
    </lineage>
</organism>
<protein>
    <submittedName>
        <fullName evidence="1">Uncharacterized protein</fullName>
    </submittedName>
</protein>
<comment type="caution">
    <text evidence="1">The sequence shown here is derived from an EMBL/GenBank/DDBJ whole genome shotgun (WGS) entry which is preliminary data.</text>
</comment>
<reference evidence="2" key="1">
    <citation type="journal article" date="2022" name="Nat. Commun.">
        <title>Chromosome evolution and the genetic basis of agronomically important traits in greater yam.</title>
        <authorList>
            <person name="Bredeson J.V."/>
            <person name="Lyons J.B."/>
            <person name="Oniyinde I.O."/>
            <person name="Okereke N.R."/>
            <person name="Kolade O."/>
            <person name="Nnabue I."/>
            <person name="Nwadili C.O."/>
            <person name="Hribova E."/>
            <person name="Parker M."/>
            <person name="Nwogha J."/>
            <person name="Shu S."/>
            <person name="Carlson J."/>
            <person name="Kariba R."/>
            <person name="Muthemba S."/>
            <person name="Knop K."/>
            <person name="Barton G.J."/>
            <person name="Sherwood A.V."/>
            <person name="Lopez-Montes A."/>
            <person name="Asiedu R."/>
            <person name="Jamnadass R."/>
            <person name="Muchugi A."/>
            <person name="Goodstein D."/>
            <person name="Egesi C.N."/>
            <person name="Featherston J."/>
            <person name="Asfaw A."/>
            <person name="Simpson G.G."/>
            <person name="Dolezel J."/>
            <person name="Hendre P.S."/>
            <person name="Van Deynze A."/>
            <person name="Kumar P.L."/>
            <person name="Obidiegwu J.E."/>
            <person name="Bhattacharjee R."/>
            <person name="Rokhsar D.S."/>
        </authorList>
    </citation>
    <scope>NUCLEOTIDE SEQUENCE [LARGE SCALE GENOMIC DNA]</scope>
    <source>
        <strain evidence="2">cv. TDa95/00328</strain>
    </source>
</reference>
<proteinExistence type="predicted"/>
<keyword evidence="2" id="KW-1185">Reference proteome</keyword>
<evidence type="ECO:0000313" key="2">
    <source>
        <dbReference type="Proteomes" id="UP000827976"/>
    </source>
</evidence>
<sequence>MGRREWYHKGSSTGCMSGMLNFFDFHQLLFTTTNVSSKNISSISLDSLPEVHSGLEAPRNSLEELNDEEQEEEEYFDVPVGVRINQEPKAVVTRREKMEFYLEEERKSSSSSSQAVTPRTPSLVARLMGLDLLPERSSSCSCSSPATPVASVITKRMKKKKDIDNVLESNSRKPLRNLNCNVNGSRSLPDSPRASSARKSFDVEPRLSLQLNKENVLDYKTSSKNGNYAREIVKQVKESIMSNRRDATLGITSDENVGIKSRRTRTCERSYKSSKSISTTSSIFSNHNIKFQKPVKPTRSPPPLPPPPPRLDIKKPNIKPKKYEKKAGYERFTKNVKKKSKTKETQKATQTKVNQDFELKYIRSVLEHADLLSAGSLKKHSNFNPIDPVLFHLLELKLPPPDQHCTGPFKNRWNRKLLFHLVVEIVGELAQHQSFTKKTTESLFNHIAKQINSYPGANCQVLNDIDALIEGDLPERNVRRLLKHPAVEMEVVEIMEEIEGDIVEELIGEMVMMT</sequence>